<accession>A0A9P6K711</accession>
<dbReference type="PANTHER" id="PTHR13593:SF140">
    <property type="entry name" value="PLC-LIKE PHOSPHODIESTERASE"/>
    <property type="match status" value="1"/>
</dbReference>
<keyword evidence="1" id="KW-0732">Signal</keyword>
<dbReference type="Pfam" id="PF26146">
    <property type="entry name" value="PI-PLC_X"/>
    <property type="match status" value="1"/>
</dbReference>
<name>A0A9P6K711_9FUNG</name>
<gene>
    <name evidence="2" type="ORF">EC957_002049</name>
</gene>
<proteinExistence type="predicted"/>
<feature type="chain" id="PRO_5040374966" description="PLC-like phosphodiesterase" evidence="1">
    <location>
        <begin position="25"/>
        <end position="340"/>
    </location>
</feature>
<dbReference type="EMBL" id="JAAAXW010000014">
    <property type="protein sequence ID" value="KAF9549989.1"/>
    <property type="molecule type" value="Genomic_DNA"/>
</dbReference>
<dbReference type="PROSITE" id="PS50007">
    <property type="entry name" value="PIPLC_X_DOMAIN"/>
    <property type="match status" value="1"/>
</dbReference>
<evidence type="ECO:0008006" key="4">
    <source>
        <dbReference type="Google" id="ProtNLM"/>
    </source>
</evidence>
<dbReference type="InterPro" id="IPR051057">
    <property type="entry name" value="PI-PLC_domain"/>
</dbReference>
<dbReference type="PANTHER" id="PTHR13593">
    <property type="match status" value="1"/>
</dbReference>
<dbReference type="AlphaFoldDB" id="A0A9P6K711"/>
<dbReference type="GO" id="GO:0008081">
    <property type="term" value="F:phosphoric diester hydrolase activity"/>
    <property type="evidence" value="ECO:0007669"/>
    <property type="project" value="InterPro"/>
</dbReference>
<protein>
    <recommendedName>
        <fullName evidence="4">PLC-like phosphodiesterase</fullName>
    </recommendedName>
</protein>
<feature type="signal peptide" evidence="1">
    <location>
        <begin position="1"/>
        <end position="24"/>
    </location>
</feature>
<evidence type="ECO:0000256" key="1">
    <source>
        <dbReference type="SAM" id="SignalP"/>
    </source>
</evidence>
<dbReference type="GO" id="GO:0006629">
    <property type="term" value="P:lipid metabolic process"/>
    <property type="evidence" value="ECO:0007669"/>
    <property type="project" value="InterPro"/>
</dbReference>
<sequence length="340" mass="36365">MRFTFISSAVALVASTLLLNGAEAQQLCNGYADLCAKTYDQVAYATTHNAFAYTPPGALAANQDNDIPTQLKDGIRAFMLDAYNPPSGATNDIELCHSYCSLLDAGPLSTVLGQFKTFMDANPNEVISIFWENAANLTPARFQTVYQAAGMTSYLYTQATGNTTWPTLASMIASKKRLLNFVDGGADASVPWLMAEYDFIFETPWQITKGSEYPCTIDRPKDQERGMYVMNHFISGQMTLSNQTIDIPQSSIAAQTNGADLVSHANKCTQTFNKIPNFVAVDFYEQGSLLQTVAQLNGVTWNGQAATPAAGTKSSTAAGTIVGASSVIASLAAAAAVFAL</sequence>
<comment type="caution">
    <text evidence="2">The sequence shown here is derived from an EMBL/GenBank/DDBJ whole genome shotgun (WGS) entry which is preliminary data.</text>
</comment>
<dbReference type="Proteomes" id="UP000723463">
    <property type="component" value="Unassembled WGS sequence"/>
</dbReference>
<evidence type="ECO:0000313" key="3">
    <source>
        <dbReference type="Proteomes" id="UP000723463"/>
    </source>
</evidence>
<dbReference type="Gene3D" id="3.20.20.190">
    <property type="entry name" value="Phosphatidylinositol (PI) phosphodiesterase"/>
    <property type="match status" value="1"/>
</dbReference>
<reference evidence="2" key="1">
    <citation type="journal article" date="2020" name="Fungal Divers.">
        <title>Resolving the Mortierellaceae phylogeny through synthesis of multi-gene phylogenetics and phylogenomics.</title>
        <authorList>
            <person name="Vandepol N."/>
            <person name="Liber J."/>
            <person name="Desiro A."/>
            <person name="Na H."/>
            <person name="Kennedy M."/>
            <person name="Barry K."/>
            <person name="Grigoriev I.V."/>
            <person name="Miller A.N."/>
            <person name="O'Donnell K."/>
            <person name="Stajich J.E."/>
            <person name="Bonito G."/>
        </authorList>
    </citation>
    <scope>NUCLEOTIDE SEQUENCE</scope>
    <source>
        <strain evidence="2">NRRL 2591</strain>
    </source>
</reference>
<organism evidence="2 3">
    <name type="scientific">Mortierella hygrophila</name>
    <dbReference type="NCBI Taxonomy" id="979708"/>
    <lineage>
        <taxon>Eukaryota</taxon>
        <taxon>Fungi</taxon>
        <taxon>Fungi incertae sedis</taxon>
        <taxon>Mucoromycota</taxon>
        <taxon>Mortierellomycotina</taxon>
        <taxon>Mortierellomycetes</taxon>
        <taxon>Mortierellales</taxon>
        <taxon>Mortierellaceae</taxon>
        <taxon>Mortierella</taxon>
    </lineage>
</organism>
<keyword evidence="3" id="KW-1185">Reference proteome</keyword>
<evidence type="ECO:0000313" key="2">
    <source>
        <dbReference type="EMBL" id="KAF9549989.1"/>
    </source>
</evidence>
<dbReference type="InterPro" id="IPR017946">
    <property type="entry name" value="PLC-like_Pdiesterase_TIM-brl"/>
</dbReference>
<dbReference type="SUPFAM" id="SSF51695">
    <property type="entry name" value="PLC-like phosphodiesterases"/>
    <property type="match status" value="1"/>
</dbReference>